<dbReference type="EMBL" id="WNCL01000018">
    <property type="protein sequence ID" value="MTU43405.1"/>
    <property type="molecule type" value="Genomic_DNA"/>
</dbReference>
<name>A0A6I3S120_9BURK</name>
<dbReference type="InterPro" id="IPR033740">
    <property type="entry name" value="Pept_M24B"/>
</dbReference>
<dbReference type="InterPro" id="IPR036005">
    <property type="entry name" value="Creatinase/aminopeptidase-like"/>
</dbReference>
<dbReference type="Proteomes" id="UP000462362">
    <property type="component" value="Unassembled WGS sequence"/>
</dbReference>
<evidence type="ECO:0000256" key="3">
    <source>
        <dbReference type="ARBA" id="ARBA00022801"/>
    </source>
</evidence>
<organism evidence="8 9">
    <name type="scientific">Parasutterella excrementihominis</name>
    <dbReference type="NCBI Taxonomy" id="487175"/>
    <lineage>
        <taxon>Bacteria</taxon>
        <taxon>Pseudomonadati</taxon>
        <taxon>Pseudomonadota</taxon>
        <taxon>Betaproteobacteria</taxon>
        <taxon>Burkholderiales</taxon>
        <taxon>Sutterellaceae</taxon>
        <taxon>Parasutterella</taxon>
    </lineage>
</organism>
<protein>
    <submittedName>
        <fullName evidence="8">M24 family metallopeptidase</fullName>
    </submittedName>
</protein>
<evidence type="ECO:0000313" key="8">
    <source>
        <dbReference type="EMBL" id="MTU43405.1"/>
    </source>
</evidence>
<dbReference type="InterPro" id="IPR032416">
    <property type="entry name" value="Peptidase_M24_C"/>
</dbReference>
<feature type="domain" description="Peptidase M24" evidence="5">
    <location>
        <begin position="312"/>
        <end position="532"/>
    </location>
</feature>
<evidence type="ECO:0000259" key="6">
    <source>
        <dbReference type="Pfam" id="PF01321"/>
    </source>
</evidence>
<dbReference type="Pfam" id="PF16189">
    <property type="entry name" value="Creatinase_N_2"/>
    <property type="match status" value="1"/>
</dbReference>
<evidence type="ECO:0000256" key="1">
    <source>
        <dbReference type="ARBA" id="ARBA00008766"/>
    </source>
</evidence>
<dbReference type="Pfam" id="PF16188">
    <property type="entry name" value="Peptidase_M24_C"/>
    <property type="match status" value="1"/>
</dbReference>
<dbReference type="FunFam" id="3.90.230.10:FF:000007">
    <property type="entry name" value="Xaa-Pro aminopeptidase P"/>
    <property type="match status" value="1"/>
</dbReference>
<dbReference type="GO" id="GO:0005737">
    <property type="term" value="C:cytoplasm"/>
    <property type="evidence" value="ECO:0007669"/>
    <property type="project" value="UniProtKB-ARBA"/>
</dbReference>
<dbReference type="SUPFAM" id="SSF53092">
    <property type="entry name" value="Creatinase/prolidase N-terminal domain"/>
    <property type="match status" value="1"/>
</dbReference>
<dbReference type="SUPFAM" id="SSF55920">
    <property type="entry name" value="Creatinase/aminopeptidase"/>
    <property type="match status" value="1"/>
</dbReference>
<comment type="similarity">
    <text evidence="1">Belongs to the peptidase M24B family.</text>
</comment>
<comment type="caution">
    <text evidence="8">The sequence shown here is derived from an EMBL/GenBank/DDBJ whole genome shotgun (WGS) entry which is preliminary data.</text>
</comment>
<dbReference type="Gene3D" id="3.90.230.10">
    <property type="entry name" value="Creatinase/methionine aminopeptidase superfamily"/>
    <property type="match status" value="1"/>
</dbReference>
<dbReference type="AlphaFoldDB" id="A0A6I3S120"/>
<evidence type="ECO:0000256" key="4">
    <source>
        <dbReference type="ARBA" id="ARBA00023211"/>
    </source>
</evidence>
<evidence type="ECO:0000259" key="5">
    <source>
        <dbReference type="Pfam" id="PF00557"/>
    </source>
</evidence>
<dbReference type="InterPro" id="IPR050422">
    <property type="entry name" value="X-Pro_aminopeptidase_P"/>
</dbReference>
<sequence>MNSSISSRLSALRIFLKDHGLNGWIVPTADPHLSEYVDEHYAFRKWLSGFTGSAGSLLVTQDAAALVTDSRYWVQAEQQLEGSGIELVKLNQGYAAESADWFAAHLMANDCVGINSELISGKDAKNYARVFAEKHLHLSLVRQTPEETIWEERPERAEKPIFDHAVSPRNREQKLTSLREVLKKEGADYLLTSKLDDIAWIFNLRGSDVPDNPVFYAYALIPSKGTATLFINEEKVPANLRELLFRDGVALAPYHCVGKTLASLSSGTVLADPEEINASLLSHLPEQITQLELPNPIERMKALKTPEEINLISDAMIKDGVALVRFFAWLDRNLGKEEMTEQSLADKLLFFRKSLPGYISLSFETISAFGSNAALPHYQPDKSGGAQIKGNGFLLIDSGAQFPEGTTDITRTKLIGKATDLMKEDYTAVLRANIRLAMAVFPDGISSQLLDPLGREPIWQHFANFGHGTGHGVGFFLNVHEGPQRISYPRISPRSDAFISKETAMSEGMVTSDEPGIYRPGRWGIRIENLVATEFAEENEFGRFLKFKTLTLCPIDLSAVIPERLQPDEKKWLNEYHTLVRQKVLPHIHDERTIVWLVWNTREI</sequence>
<dbReference type="Gene3D" id="3.40.350.10">
    <property type="entry name" value="Creatinase/prolidase N-terminal domain"/>
    <property type="match status" value="2"/>
</dbReference>
<dbReference type="Pfam" id="PF00557">
    <property type="entry name" value="Peptidase_M24"/>
    <property type="match status" value="1"/>
</dbReference>
<evidence type="ECO:0000259" key="7">
    <source>
        <dbReference type="Pfam" id="PF16188"/>
    </source>
</evidence>
<dbReference type="RefSeq" id="WP_173020567.1">
    <property type="nucleotide sequence ID" value="NZ_JAXXAX010000019.1"/>
</dbReference>
<evidence type="ECO:0000256" key="2">
    <source>
        <dbReference type="ARBA" id="ARBA00022723"/>
    </source>
</evidence>
<keyword evidence="2" id="KW-0479">Metal-binding</keyword>
<dbReference type="InterPro" id="IPR000587">
    <property type="entry name" value="Creatinase_N"/>
</dbReference>
<evidence type="ECO:0000313" key="9">
    <source>
        <dbReference type="Proteomes" id="UP000462362"/>
    </source>
</evidence>
<dbReference type="Pfam" id="PF01321">
    <property type="entry name" value="Creatinase_N"/>
    <property type="match status" value="1"/>
</dbReference>
<dbReference type="GO" id="GO:0046872">
    <property type="term" value="F:metal ion binding"/>
    <property type="evidence" value="ECO:0007669"/>
    <property type="project" value="UniProtKB-KW"/>
</dbReference>
<dbReference type="PANTHER" id="PTHR43763:SF6">
    <property type="entry name" value="XAA-PRO AMINOPEPTIDASE 1"/>
    <property type="match status" value="1"/>
</dbReference>
<keyword evidence="3" id="KW-0378">Hydrolase</keyword>
<dbReference type="GO" id="GO:0070006">
    <property type="term" value="F:metalloaminopeptidase activity"/>
    <property type="evidence" value="ECO:0007669"/>
    <property type="project" value="InterPro"/>
</dbReference>
<dbReference type="InterPro" id="IPR029149">
    <property type="entry name" value="Creatin/AminoP/Spt16_N"/>
</dbReference>
<accession>A0A6I3S120</accession>
<feature type="domain" description="Creatinase N-terminal" evidence="6">
    <location>
        <begin position="8"/>
        <end position="134"/>
    </location>
</feature>
<reference evidence="8 9" key="1">
    <citation type="journal article" date="2019" name="Nat. Med.">
        <title>A library of human gut bacterial isolates paired with longitudinal multiomics data enables mechanistic microbiome research.</title>
        <authorList>
            <person name="Poyet M."/>
            <person name="Groussin M."/>
            <person name="Gibbons S.M."/>
            <person name="Avila-Pacheco J."/>
            <person name="Jiang X."/>
            <person name="Kearney S.M."/>
            <person name="Perrotta A.R."/>
            <person name="Berdy B."/>
            <person name="Zhao S."/>
            <person name="Lieberman T.D."/>
            <person name="Swanson P.K."/>
            <person name="Smith M."/>
            <person name="Roesemann S."/>
            <person name="Alexander J.E."/>
            <person name="Rich S.A."/>
            <person name="Livny J."/>
            <person name="Vlamakis H."/>
            <person name="Clish C."/>
            <person name="Bullock K."/>
            <person name="Deik A."/>
            <person name="Scott J."/>
            <person name="Pierce K.A."/>
            <person name="Xavier R.J."/>
            <person name="Alm E.J."/>
        </authorList>
    </citation>
    <scope>NUCLEOTIDE SEQUENCE [LARGE SCALE GENOMIC DNA]</scope>
    <source>
        <strain evidence="8 9">BIOML-A2</strain>
    </source>
</reference>
<dbReference type="InterPro" id="IPR000994">
    <property type="entry name" value="Pept_M24"/>
</dbReference>
<gene>
    <name evidence="8" type="ORF">GMD42_07180</name>
</gene>
<proteinExistence type="inferred from homology"/>
<dbReference type="CDD" id="cd01085">
    <property type="entry name" value="APP"/>
    <property type="match status" value="1"/>
</dbReference>
<keyword evidence="4" id="KW-0464">Manganese</keyword>
<dbReference type="PANTHER" id="PTHR43763">
    <property type="entry name" value="XAA-PRO AMINOPEPTIDASE 1"/>
    <property type="match status" value="1"/>
</dbReference>
<feature type="domain" description="Peptidase M24 C-terminal" evidence="7">
    <location>
        <begin position="544"/>
        <end position="604"/>
    </location>
</feature>